<organism evidence="6 7">
    <name type="scientific">Luteimonas endophytica</name>
    <dbReference type="NCBI Taxonomy" id="3042023"/>
    <lineage>
        <taxon>Bacteria</taxon>
        <taxon>Pseudomonadati</taxon>
        <taxon>Pseudomonadota</taxon>
        <taxon>Gammaproteobacteria</taxon>
        <taxon>Lysobacterales</taxon>
        <taxon>Lysobacteraceae</taxon>
        <taxon>Luteimonas</taxon>
    </lineage>
</organism>
<proteinExistence type="predicted"/>
<dbReference type="InterPro" id="IPR041248">
    <property type="entry name" value="YDG"/>
</dbReference>
<dbReference type="SMART" id="SM00912">
    <property type="entry name" value="Haemagg_act"/>
    <property type="match status" value="1"/>
</dbReference>
<dbReference type="Gene3D" id="2.160.20.10">
    <property type="entry name" value="Single-stranded right-handed beta-helix, Pectin lyase-like"/>
    <property type="match status" value="1"/>
</dbReference>
<reference evidence="6 7" key="1">
    <citation type="submission" date="2023-04" db="EMBL/GenBank/DDBJ databases">
        <title>Luteimonas endophyticus RD2P54.</title>
        <authorList>
            <person name="Sun J.-Q."/>
        </authorList>
    </citation>
    <scope>NUCLEOTIDE SEQUENCE [LARGE SCALE GENOMIC DNA]</scope>
    <source>
        <strain evidence="6 7">RD2P54</strain>
    </source>
</reference>
<feature type="region of interest" description="Disordered" evidence="4">
    <location>
        <begin position="659"/>
        <end position="720"/>
    </location>
</feature>
<name>A0ABT6J787_9GAMM</name>
<comment type="subcellular location">
    <subcellularLocation>
        <location evidence="1">Secreted</location>
    </subcellularLocation>
</comment>
<comment type="caution">
    <text evidence="6">The sequence shown here is derived from an EMBL/GenBank/DDBJ whole genome shotgun (WGS) entry which is preliminary data.</text>
</comment>
<evidence type="ECO:0000256" key="4">
    <source>
        <dbReference type="SAM" id="MobiDB-lite"/>
    </source>
</evidence>
<evidence type="ECO:0000313" key="6">
    <source>
        <dbReference type="EMBL" id="MDH5822455.1"/>
    </source>
</evidence>
<sequence length="765" mass="76473">MNCTHRSIREDRFVHPGTVGATPTRADCERGTRRFAVHVLSGSLMLAIATAVQAGPGGGVVTAGEGTISRNGANTTIHQSTQGMAINWQSFNIAAGETVQFVQPGTSSVALNRVLGADPSVILGTLKSNGKVFLLNPNGILFGKGSSVSVGGLVASTMGISDADFAAGNYAFTNAGAGSIVNEGAIHASNGGYVALMGRSVSNRGVISARLGSIALAAGAAVTLDVAGDGLLSVSVATGAVDALAENGGLIRADGGHVLLTAQAAGNLLHTVVNNTGIVQARSIESRGGTILLLGDMQTGTVNAGGVLDASAPTGGNGGFIETSAARVNVRGDVRVTTASIGGDTGQWLIDPQDFTIGSAPGDNIAGPTLSAQLVTSNISITTAGPGTGNGDIFVNDAVSWSASGDPTTLTLTADRNVDINAAITATNGNLLVCCGQDVNVNAAITTTNGSVLLAAGRDVNQRGDITVTDGNLMMCAADDVNIFSAITLTRGTSDPTRSLALPLGLTLSADTDGTGPGIEGGTVVFDPLAPPATVTAAPVTVYYNPISYTAATDYSTSFTLTEGAALRQFMLVFAAGGDKDYDGTTITTLSGLKGDPGGVTLVAGPGSSANFDSPEAGTGKAITFTGYTLAGTDAGAYALPVNCCGPVVAHTTGDIAAVVAPPPTTPPPTTPPPTTPPPTTPPLTPPPRSAPLPNATPWNSAPASSRILGVPQSLPSLPPPPLATLVEVAPEALPPMVLEVTPESLPDADAPYVAPVRVPKPYRN</sequence>
<protein>
    <submittedName>
        <fullName evidence="6">Filamentous hemagglutinin N-terminal domain-containing protein</fullName>
    </submittedName>
</protein>
<dbReference type="InterPro" id="IPR012334">
    <property type="entry name" value="Pectin_lyas_fold"/>
</dbReference>
<feature type="domain" description="Filamentous haemagglutinin FhaB/tRNA nuclease CdiA-like TPS" evidence="5">
    <location>
        <begin position="52"/>
        <end position="164"/>
    </location>
</feature>
<keyword evidence="3" id="KW-0732">Signal</keyword>
<dbReference type="InterPro" id="IPR050909">
    <property type="entry name" value="Bact_Autotransporter_VF"/>
</dbReference>
<evidence type="ECO:0000313" key="7">
    <source>
        <dbReference type="Proteomes" id="UP001156940"/>
    </source>
</evidence>
<dbReference type="RefSeq" id="WP_280573373.1">
    <property type="nucleotide sequence ID" value="NZ_JARXRM010000024.1"/>
</dbReference>
<dbReference type="InterPro" id="IPR011050">
    <property type="entry name" value="Pectin_lyase_fold/virulence"/>
</dbReference>
<keyword evidence="7" id="KW-1185">Reference proteome</keyword>
<dbReference type="Proteomes" id="UP001156940">
    <property type="component" value="Unassembled WGS sequence"/>
</dbReference>
<keyword evidence="2" id="KW-0964">Secreted</keyword>
<gene>
    <name evidence="6" type="ORF">QFW77_05555</name>
</gene>
<evidence type="ECO:0000256" key="1">
    <source>
        <dbReference type="ARBA" id="ARBA00004613"/>
    </source>
</evidence>
<dbReference type="SUPFAM" id="SSF51126">
    <property type="entry name" value="Pectin lyase-like"/>
    <property type="match status" value="1"/>
</dbReference>
<evidence type="ECO:0000259" key="5">
    <source>
        <dbReference type="SMART" id="SM00912"/>
    </source>
</evidence>
<dbReference type="Pfam" id="PF05860">
    <property type="entry name" value="TPS"/>
    <property type="match status" value="1"/>
</dbReference>
<evidence type="ECO:0000256" key="2">
    <source>
        <dbReference type="ARBA" id="ARBA00022525"/>
    </source>
</evidence>
<evidence type="ECO:0000256" key="3">
    <source>
        <dbReference type="ARBA" id="ARBA00022729"/>
    </source>
</evidence>
<dbReference type="PANTHER" id="PTHR12338">
    <property type="entry name" value="AUTOTRANSPORTER"/>
    <property type="match status" value="1"/>
</dbReference>
<dbReference type="InterPro" id="IPR008638">
    <property type="entry name" value="FhaB/CdiA-like_TPS"/>
</dbReference>
<dbReference type="NCBIfam" id="TIGR01901">
    <property type="entry name" value="adhes_NPXG"/>
    <property type="match status" value="1"/>
</dbReference>
<dbReference type="EMBL" id="JARXRM010000024">
    <property type="protein sequence ID" value="MDH5822455.1"/>
    <property type="molecule type" value="Genomic_DNA"/>
</dbReference>
<dbReference type="PANTHER" id="PTHR12338:SF8">
    <property type="entry name" value="HEME_HEMOPEXIN-BINDING PROTEIN"/>
    <property type="match status" value="1"/>
</dbReference>
<accession>A0ABT6J787</accession>
<feature type="compositionally biased region" description="Pro residues" evidence="4">
    <location>
        <begin position="661"/>
        <end position="691"/>
    </location>
</feature>
<dbReference type="Pfam" id="PF18657">
    <property type="entry name" value="YDG"/>
    <property type="match status" value="1"/>
</dbReference>